<sequence>MKAKEFTSVVQSLSLGILLASCSLFSTTLNAEVKAVKLGHSFSDAHPRAIAMKKFAADVESATDGEIKITVYGNAVLGSEQQMLQATRSNVQQLYMGAVSPLAGFQKQFQIFDFPFLFSSNEEAAKILDSEFGDKLLTDLDSINLKGLTWAGGAFRNVANIKREVTTLEGFKGLKIRVMPTQVAIDSFKSLGINPSPMAYSEVFTALETGALDGHEHPSVDILQNKMYEVEKYMTLTGHVYTPVALIVSKKWFDSLTEKQKEVLQKVANGNKIFQRQQEIEQEKGAIDELRKNGMIVSSLKEGELSKIQQAVQPVIEKHKKTVGEDTVKHFYDVKKKLAE</sequence>
<dbReference type="GO" id="GO:0030288">
    <property type="term" value="C:outer membrane-bounded periplasmic space"/>
    <property type="evidence" value="ECO:0007669"/>
    <property type="project" value="InterPro"/>
</dbReference>
<dbReference type="Pfam" id="PF03480">
    <property type="entry name" value="DctP"/>
    <property type="match status" value="1"/>
</dbReference>
<evidence type="ECO:0000256" key="3">
    <source>
        <dbReference type="ARBA" id="ARBA00022729"/>
    </source>
</evidence>
<evidence type="ECO:0000256" key="2">
    <source>
        <dbReference type="ARBA" id="ARBA00022448"/>
    </source>
</evidence>
<dbReference type="InterPro" id="IPR004682">
    <property type="entry name" value="TRAP_DctP"/>
</dbReference>
<evidence type="ECO:0000313" key="4">
    <source>
        <dbReference type="EMBL" id="HAG5772460.1"/>
    </source>
</evidence>
<protein>
    <submittedName>
        <fullName evidence="4">DctP family TRAP transporter solute-binding subunit</fullName>
    </submittedName>
</protein>
<evidence type="ECO:0000256" key="1">
    <source>
        <dbReference type="ARBA" id="ARBA00009023"/>
    </source>
</evidence>
<reference evidence="4" key="1">
    <citation type="journal article" date="2018" name="Genome Biol.">
        <title>SKESA: strategic k-mer extension for scrupulous assemblies.</title>
        <authorList>
            <person name="Souvorov A."/>
            <person name="Agarwala R."/>
            <person name="Lipman D.J."/>
        </authorList>
    </citation>
    <scope>NUCLEOTIDE SEQUENCE [LARGE SCALE GENOMIC DNA]</scope>
    <source>
        <strain evidence="4">1839</strain>
    </source>
</reference>
<dbReference type="Gene3D" id="3.40.190.170">
    <property type="entry name" value="Bacterial extracellular solute-binding protein, family 7"/>
    <property type="match status" value="1"/>
</dbReference>
<dbReference type="GO" id="GO:0055085">
    <property type="term" value="P:transmembrane transport"/>
    <property type="evidence" value="ECO:0007669"/>
    <property type="project" value="InterPro"/>
</dbReference>
<proteinExistence type="inferred from homology"/>
<comment type="caution">
    <text evidence="4">The sequence shown here is derived from an EMBL/GenBank/DDBJ whole genome shotgun (WGS) entry which is preliminary data.</text>
</comment>
<dbReference type="InterPro" id="IPR018389">
    <property type="entry name" value="DctP_fam"/>
</dbReference>
<reference evidence="4" key="2">
    <citation type="submission" date="2020-02" db="EMBL/GenBank/DDBJ databases">
        <authorList>
            <consortium name="NCBI Pathogen Detection Project"/>
        </authorList>
    </citation>
    <scope>NUCLEOTIDE SEQUENCE</scope>
    <source>
        <strain evidence="4">1839</strain>
    </source>
</reference>
<dbReference type="AlphaFoldDB" id="A0A765T5B4"/>
<dbReference type="PANTHER" id="PTHR33376">
    <property type="match status" value="1"/>
</dbReference>
<name>A0A765T5B4_ECOLX</name>
<keyword evidence="2" id="KW-0813">Transport</keyword>
<dbReference type="PANTHER" id="PTHR33376:SF7">
    <property type="entry name" value="C4-DICARBOXYLATE-BINDING PROTEIN DCTB"/>
    <property type="match status" value="1"/>
</dbReference>
<dbReference type="InterPro" id="IPR038404">
    <property type="entry name" value="TRAP_DctP_sf"/>
</dbReference>
<comment type="similarity">
    <text evidence="1">Belongs to the bacterial solute-binding protein 7 family.</text>
</comment>
<dbReference type="EMBL" id="DAAYTU010000035">
    <property type="protein sequence ID" value="HAG5772460.1"/>
    <property type="molecule type" value="Genomic_DNA"/>
</dbReference>
<gene>
    <name evidence="4" type="ORF">GGB84_004214</name>
</gene>
<dbReference type="PIRSF" id="PIRSF006470">
    <property type="entry name" value="DctB"/>
    <property type="match status" value="1"/>
</dbReference>
<accession>A0A765T5B4</accession>
<dbReference type="PROSITE" id="PS51257">
    <property type="entry name" value="PROKAR_LIPOPROTEIN"/>
    <property type="match status" value="1"/>
</dbReference>
<keyword evidence="3" id="KW-0732">Signal</keyword>
<dbReference type="NCBIfam" id="NF037995">
    <property type="entry name" value="TRAP_S1"/>
    <property type="match status" value="1"/>
</dbReference>
<dbReference type="NCBIfam" id="TIGR00787">
    <property type="entry name" value="dctP"/>
    <property type="match status" value="1"/>
</dbReference>
<organism evidence="4">
    <name type="scientific">Escherichia coli</name>
    <dbReference type="NCBI Taxonomy" id="562"/>
    <lineage>
        <taxon>Bacteria</taxon>
        <taxon>Pseudomonadati</taxon>
        <taxon>Pseudomonadota</taxon>
        <taxon>Gammaproteobacteria</taxon>
        <taxon>Enterobacterales</taxon>
        <taxon>Enterobacteriaceae</taxon>
        <taxon>Escherichia</taxon>
    </lineage>
</organism>